<gene>
    <name evidence="1" type="ORF">psal_cds_549</name>
</gene>
<name>S4VVJ9_9VIRU</name>
<organism evidence="1 2">
    <name type="scientific">Pandoravirus salinus</name>
    <dbReference type="NCBI Taxonomy" id="1349410"/>
    <lineage>
        <taxon>Viruses</taxon>
        <taxon>Pandoravirus</taxon>
    </lineage>
</organism>
<proteinExistence type="predicted"/>
<keyword evidence="2" id="KW-1185">Reference proteome</keyword>
<accession>S4VVJ9</accession>
<dbReference type="KEGG" id="vg:16606180"/>
<protein>
    <submittedName>
        <fullName evidence="1">Uncharacterized protein</fullName>
    </submittedName>
</protein>
<dbReference type="GeneID" id="16606180"/>
<reference evidence="1 2" key="1">
    <citation type="journal article" date="2013" name="Science">
        <title>Pandoraviruses: amoeba viruses with genomes up to 2.5 Mb reaching that of parasitic eukaryotes.</title>
        <authorList>
            <person name="Philippe N."/>
            <person name="Legendre M."/>
            <person name="Doutre G."/>
            <person name="Coute Y."/>
            <person name="Poirot O."/>
            <person name="Lescot M."/>
            <person name="Arslan D."/>
            <person name="Seltzer V."/>
            <person name="Bertaux L."/>
            <person name="Bruley C."/>
            <person name="Garin J."/>
            <person name="Claverie J.M."/>
            <person name="Abergel C."/>
        </authorList>
    </citation>
    <scope>NUCLEOTIDE SEQUENCE [LARGE SCALE GENOMIC DNA]</scope>
</reference>
<evidence type="ECO:0000313" key="2">
    <source>
        <dbReference type="Proteomes" id="UP000204584"/>
    </source>
</evidence>
<dbReference type="RefSeq" id="YP_008437464.1">
    <property type="nucleotide sequence ID" value="NC_022098.1"/>
</dbReference>
<sequence>MWTPERMAEARNMWNDPEFDAAVRMCAAVRQSPSATVSPDDAERLAAYGRYARAPVVGPWSAQAQCEALAHAGGPEWASAIQAQLARLRASLQRGYSDTALLSGDIQPYPAKKRRLVHRQPQPETLTAMQTPPAPDQAVAVDYQHALPVELQDAIMRHLVLFDPRSALALGATGRQQAEILTALPALGQEGTGGIERVRTAAALGVDDGSPIEVAIVLCLLQALAEFRAARGIDTIGRGERNSQGTVIVPGQGQVDSLVERVAADRRVAGTRDRAQIWYQWLTTSPIGAAEQEKTRIERLYGPMRASFRGIGKFDVIDLLRMSHTGIAAGQGTAPPDLSLSVQPVALFVPPYDDLWSILGGNLTSYELDDWAQQGWLDGRIMPDQDIVEALGSAQTLENLARFVNRGVRAHLTRRCAVVRPDGHRVVPDFTDVFDTRFYLVPLDNHVVLMADIDTPAVQKLLFD</sequence>
<dbReference type="Proteomes" id="UP000204584">
    <property type="component" value="Segment"/>
</dbReference>
<evidence type="ECO:0000313" key="1">
    <source>
        <dbReference type="EMBL" id="AGO84393.1"/>
    </source>
</evidence>
<dbReference type="EMBL" id="KC977571">
    <property type="protein sequence ID" value="AGO84393.1"/>
    <property type="molecule type" value="Genomic_DNA"/>
</dbReference>